<dbReference type="RefSeq" id="XP_003059665.1">
    <property type="nucleotide sequence ID" value="XM_003059619.1"/>
</dbReference>
<comment type="catalytic activity">
    <reaction evidence="1">
        <text>alpha-D-glucose 6-phosphate = beta-D-glucose 6-phosphate</text>
        <dbReference type="Rhea" id="RHEA:16249"/>
        <dbReference type="ChEBI" id="CHEBI:58225"/>
        <dbReference type="ChEBI" id="CHEBI:58247"/>
        <dbReference type="EC" id="5.1.3.15"/>
    </reaction>
</comment>
<dbReference type="SUPFAM" id="SSF74650">
    <property type="entry name" value="Galactose mutarotase-like"/>
    <property type="match status" value="1"/>
</dbReference>
<dbReference type="Proteomes" id="UP000001876">
    <property type="component" value="Unassembled WGS sequence"/>
</dbReference>
<evidence type="ECO:0000256" key="1">
    <source>
        <dbReference type="ARBA" id="ARBA00001096"/>
    </source>
</evidence>
<dbReference type="EMBL" id="GG663741">
    <property type="protein sequence ID" value="EEH55617.1"/>
    <property type="molecule type" value="Genomic_DNA"/>
</dbReference>
<dbReference type="eggNOG" id="KOG1594">
    <property type="taxonomic scope" value="Eukaryota"/>
</dbReference>
<dbReference type="GO" id="GO:0005975">
    <property type="term" value="P:carbohydrate metabolic process"/>
    <property type="evidence" value="ECO:0007669"/>
    <property type="project" value="InterPro"/>
</dbReference>
<evidence type="ECO:0000313" key="9">
    <source>
        <dbReference type="Proteomes" id="UP000001876"/>
    </source>
</evidence>
<evidence type="ECO:0000313" key="8">
    <source>
        <dbReference type="EMBL" id="EEH55617.1"/>
    </source>
</evidence>
<dbReference type="AlphaFoldDB" id="C1MWQ0"/>
<proteinExistence type="inferred from homology"/>
<name>C1MWQ0_MICPC</name>
<evidence type="ECO:0000256" key="2">
    <source>
        <dbReference type="ARBA" id="ARBA00005866"/>
    </source>
</evidence>
<dbReference type="Gene3D" id="2.70.98.10">
    <property type="match status" value="1"/>
</dbReference>
<dbReference type="EC" id="5.1.3.15" evidence="3 5"/>
<sequence length="313" mass="34388">MRGGLPGVTLRSSLGYTVDVYTHGAHVTSWKDKDGTDMLFCSSEACRSAVFKPPKAIRGGIPICFPQFSDFGPLGQHGFARNATWEVRAIDRDVSPRPAETDKIILRLSDTPETLALWPHKFTVLYEVFADGKSLRTSMAVSNDGIEIDLENDENDPALPGGGGIRLGGRPMTFTAALHTYFSVTDITRATVTGLRNVEYLDSLRQRQKFTETTDVLHFPEEIDRIYLNTPNTLIVDDAVGAKTMSVMKSNLPDAVVWNPWVDKSAATGDLGDEEYTRFLCVEAAAIGTPVTLPPGETWDCFQILDVCKDPTP</sequence>
<dbReference type="CDD" id="cd09020">
    <property type="entry name" value="D-hex-6-P-epi_like"/>
    <property type="match status" value="1"/>
</dbReference>
<keyword evidence="4 5" id="KW-0413">Isomerase</keyword>
<protein>
    <recommendedName>
        <fullName evidence="3 5">glucose-6-phosphate 1-epimerase</fullName>
        <ecNumber evidence="3 5">5.1.3.15</ecNumber>
    </recommendedName>
</protein>
<dbReference type="InterPro" id="IPR025532">
    <property type="entry name" value="G6P_1-epimerase"/>
</dbReference>
<keyword evidence="9" id="KW-1185">Reference proteome</keyword>
<evidence type="ECO:0000256" key="4">
    <source>
        <dbReference type="ARBA" id="ARBA00023235"/>
    </source>
</evidence>
<evidence type="ECO:0000256" key="6">
    <source>
        <dbReference type="PIRSR" id="PIRSR016020-1"/>
    </source>
</evidence>
<dbReference type="Pfam" id="PF01263">
    <property type="entry name" value="Aldose_epim"/>
    <property type="match status" value="2"/>
</dbReference>
<dbReference type="PIRSF" id="PIRSF016020">
    <property type="entry name" value="PHexose_mutarotase"/>
    <property type="match status" value="1"/>
</dbReference>
<dbReference type="GO" id="GO:0047938">
    <property type="term" value="F:glucose-6-phosphate 1-epimerase activity"/>
    <property type="evidence" value="ECO:0007669"/>
    <property type="project" value="UniProtKB-UniRule"/>
</dbReference>
<dbReference type="PANTHER" id="PTHR11122:SF13">
    <property type="entry name" value="GLUCOSE-6-PHOSPHATE 1-EPIMERASE"/>
    <property type="match status" value="1"/>
</dbReference>
<dbReference type="KEGG" id="mpp:MICPUCDRAFT_18576"/>
<dbReference type="InterPro" id="IPR014718">
    <property type="entry name" value="GH-type_carb-bd"/>
</dbReference>
<dbReference type="PANTHER" id="PTHR11122">
    <property type="entry name" value="APOSPORY-ASSOCIATED PROTEIN C-RELATED"/>
    <property type="match status" value="1"/>
</dbReference>
<dbReference type="GO" id="GO:0005737">
    <property type="term" value="C:cytoplasm"/>
    <property type="evidence" value="ECO:0007669"/>
    <property type="project" value="TreeGrafter"/>
</dbReference>
<dbReference type="GO" id="GO:0030246">
    <property type="term" value="F:carbohydrate binding"/>
    <property type="evidence" value="ECO:0007669"/>
    <property type="project" value="UniProtKB-UniRule"/>
</dbReference>
<evidence type="ECO:0000256" key="7">
    <source>
        <dbReference type="PIRSR" id="PIRSR016020-2"/>
    </source>
</evidence>
<feature type="binding site" evidence="7">
    <location>
        <position position="58"/>
    </location>
    <ligand>
        <name>substrate</name>
    </ligand>
</feature>
<dbReference type="STRING" id="564608.C1MWQ0"/>
<feature type="active site" evidence="6">
    <location>
        <position position="179"/>
    </location>
</feature>
<reference evidence="8 9" key="1">
    <citation type="journal article" date="2009" name="Science">
        <title>Green evolution and dynamic adaptations revealed by genomes of the marine picoeukaryotes Micromonas.</title>
        <authorList>
            <person name="Worden A.Z."/>
            <person name="Lee J.H."/>
            <person name="Mock T."/>
            <person name="Rouze P."/>
            <person name="Simmons M.P."/>
            <person name="Aerts A.L."/>
            <person name="Allen A.E."/>
            <person name="Cuvelier M.L."/>
            <person name="Derelle E."/>
            <person name="Everett M.V."/>
            <person name="Foulon E."/>
            <person name="Grimwood J."/>
            <person name="Gundlach H."/>
            <person name="Henrissat B."/>
            <person name="Napoli C."/>
            <person name="McDonald S.M."/>
            <person name="Parker M.S."/>
            <person name="Rombauts S."/>
            <person name="Salamov A."/>
            <person name="Von Dassow P."/>
            <person name="Badger J.H."/>
            <person name="Coutinho P.M."/>
            <person name="Demir E."/>
            <person name="Dubchak I."/>
            <person name="Gentemann C."/>
            <person name="Eikrem W."/>
            <person name="Gready J.E."/>
            <person name="John U."/>
            <person name="Lanier W."/>
            <person name="Lindquist E.A."/>
            <person name="Lucas S."/>
            <person name="Mayer K.F."/>
            <person name="Moreau H."/>
            <person name="Not F."/>
            <person name="Otillar R."/>
            <person name="Panaud O."/>
            <person name="Pangilinan J."/>
            <person name="Paulsen I."/>
            <person name="Piegu B."/>
            <person name="Poliakov A."/>
            <person name="Robbens S."/>
            <person name="Schmutz J."/>
            <person name="Toulza E."/>
            <person name="Wyss T."/>
            <person name="Zelensky A."/>
            <person name="Zhou K."/>
            <person name="Armbrust E.V."/>
            <person name="Bhattacharya D."/>
            <person name="Goodenough U.W."/>
            <person name="Van de Peer Y."/>
            <person name="Grigoriev I.V."/>
        </authorList>
    </citation>
    <scope>NUCLEOTIDE SEQUENCE [LARGE SCALE GENOMIC DNA]</scope>
    <source>
        <strain evidence="8 9">CCMP1545</strain>
    </source>
</reference>
<comment type="similarity">
    <text evidence="2 5">Belongs to the glucose-6-phosphate 1-epimerase family.</text>
</comment>
<dbReference type="OMA" id="HPNDSHG"/>
<dbReference type="InterPro" id="IPR011013">
    <property type="entry name" value="Gal_mutarotase_sf_dom"/>
</dbReference>
<organism evidence="9">
    <name type="scientific">Micromonas pusilla (strain CCMP1545)</name>
    <name type="common">Picoplanktonic green alga</name>
    <dbReference type="NCBI Taxonomy" id="564608"/>
    <lineage>
        <taxon>Eukaryota</taxon>
        <taxon>Viridiplantae</taxon>
        <taxon>Chlorophyta</taxon>
        <taxon>Mamiellophyceae</taxon>
        <taxon>Mamiellales</taxon>
        <taxon>Mamiellaceae</taxon>
        <taxon>Micromonas</taxon>
    </lineage>
</organism>
<feature type="binding site" evidence="7">
    <location>
        <position position="81"/>
    </location>
    <ligand>
        <name>substrate</name>
    </ligand>
</feature>
<feature type="binding site" evidence="7">
    <location>
        <position position="76"/>
    </location>
    <ligand>
        <name>substrate</name>
    </ligand>
</feature>
<gene>
    <name evidence="8" type="ORF">MICPUCDRAFT_18576</name>
</gene>
<accession>C1MWQ0</accession>
<dbReference type="InterPro" id="IPR008183">
    <property type="entry name" value="Aldose_1/G6P_1-epimerase"/>
</dbReference>
<evidence type="ECO:0000256" key="3">
    <source>
        <dbReference type="ARBA" id="ARBA00012083"/>
    </source>
</evidence>
<feature type="active site" evidence="6">
    <location>
        <position position="283"/>
    </location>
</feature>
<dbReference type="OrthoDB" id="1659429at2759"/>
<dbReference type="GeneID" id="9685137"/>
<evidence type="ECO:0000256" key="5">
    <source>
        <dbReference type="PIRNR" id="PIRNR016020"/>
    </source>
</evidence>